<dbReference type="RefSeq" id="WP_131896922.1">
    <property type="nucleotide sequence ID" value="NZ_SMKU01000136.1"/>
</dbReference>
<evidence type="ECO:0000313" key="2">
    <source>
        <dbReference type="Proteomes" id="UP000294513"/>
    </source>
</evidence>
<sequence length="64" mass="7060">MSSGSGAHETGFMSLSHDLWQQTLAALDSGDERVREHAYLHLLAAAPRIWEPRPLPVRVTKAGH</sequence>
<dbReference type="AlphaFoldDB" id="A0A4R5B908"/>
<name>A0A4R5B908_9ACTN</name>
<proteinExistence type="predicted"/>
<dbReference type="EMBL" id="SMKU01000136">
    <property type="protein sequence ID" value="TDD81509.1"/>
    <property type="molecule type" value="Genomic_DNA"/>
</dbReference>
<comment type="caution">
    <text evidence="1">The sequence shown here is derived from an EMBL/GenBank/DDBJ whole genome shotgun (WGS) entry which is preliminary data.</text>
</comment>
<keyword evidence="2" id="KW-1185">Reference proteome</keyword>
<protein>
    <submittedName>
        <fullName evidence="1">Uncharacterized protein</fullName>
    </submittedName>
</protein>
<organism evidence="1 2">
    <name type="scientific">Actinomadura rubrisoli</name>
    <dbReference type="NCBI Taxonomy" id="2530368"/>
    <lineage>
        <taxon>Bacteria</taxon>
        <taxon>Bacillati</taxon>
        <taxon>Actinomycetota</taxon>
        <taxon>Actinomycetes</taxon>
        <taxon>Streptosporangiales</taxon>
        <taxon>Thermomonosporaceae</taxon>
        <taxon>Actinomadura</taxon>
    </lineage>
</organism>
<accession>A0A4R5B908</accession>
<gene>
    <name evidence="1" type="ORF">E1298_23960</name>
</gene>
<dbReference type="Proteomes" id="UP000294513">
    <property type="component" value="Unassembled WGS sequence"/>
</dbReference>
<evidence type="ECO:0000313" key="1">
    <source>
        <dbReference type="EMBL" id="TDD81509.1"/>
    </source>
</evidence>
<reference evidence="1 2" key="1">
    <citation type="submission" date="2019-03" db="EMBL/GenBank/DDBJ databases">
        <title>Draft genome sequences of novel Actinobacteria.</title>
        <authorList>
            <person name="Sahin N."/>
            <person name="Ay H."/>
            <person name="Saygin H."/>
        </authorList>
    </citation>
    <scope>NUCLEOTIDE SEQUENCE [LARGE SCALE GENOMIC DNA]</scope>
    <source>
        <strain evidence="1 2">H3C3</strain>
    </source>
</reference>